<dbReference type="EMBL" id="CAMXCT020000134">
    <property type="protein sequence ID" value="CAL1127793.1"/>
    <property type="molecule type" value="Genomic_DNA"/>
</dbReference>
<dbReference type="EMBL" id="CAMXCT010001088">
    <property type="protein sequence ID" value="CAI3986493.1"/>
    <property type="molecule type" value="Genomic_DNA"/>
</dbReference>
<proteinExistence type="predicted"/>
<comment type="caution">
    <text evidence="2">The sequence shown here is derived from an EMBL/GenBank/DDBJ whole genome shotgun (WGS) entry which is preliminary data.</text>
</comment>
<dbReference type="Proteomes" id="UP001152797">
    <property type="component" value="Unassembled WGS sequence"/>
</dbReference>
<dbReference type="AlphaFoldDB" id="A0A9P1FS93"/>
<organism evidence="2">
    <name type="scientific">Cladocopium goreaui</name>
    <dbReference type="NCBI Taxonomy" id="2562237"/>
    <lineage>
        <taxon>Eukaryota</taxon>
        <taxon>Sar</taxon>
        <taxon>Alveolata</taxon>
        <taxon>Dinophyceae</taxon>
        <taxon>Suessiales</taxon>
        <taxon>Symbiodiniaceae</taxon>
        <taxon>Cladocopium</taxon>
    </lineage>
</organism>
<evidence type="ECO:0000313" key="2">
    <source>
        <dbReference type="EMBL" id="CAI3986493.1"/>
    </source>
</evidence>
<evidence type="ECO:0000313" key="3">
    <source>
        <dbReference type="EMBL" id="CAL1127793.1"/>
    </source>
</evidence>
<reference evidence="2" key="1">
    <citation type="submission" date="2022-10" db="EMBL/GenBank/DDBJ databases">
        <authorList>
            <person name="Chen Y."/>
            <person name="Dougan E. K."/>
            <person name="Chan C."/>
            <person name="Rhodes N."/>
            <person name="Thang M."/>
        </authorList>
    </citation>
    <scope>NUCLEOTIDE SEQUENCE</scope>
</reference>
<reference evidence="3" key="2">
    <citation type="submission" date="2024-04" db="EMBL/GenBank/DDBJ databases">
        <authorList>
            <person name="Chen Y."/>
            <person name="Shah S."/>
            <person name="Dougan E. K."/>
            <person name="Thang M."/>
            <person name="Chan C."/>
        </authorList>
    </citation>
    <scope>NUCLEOTIDE SEQUENCE [LARGE SCALE GENOMIC DNA]</scope>
</reference>
<evidence type="ECO:0000313" key="1">
    <source>
        <dbReference type="EMBL" id="CAI3974418.1"/>
    </source>
</evidence>
<keyword evidence="4" id="KW-1185">Reference proteome</keyword>
<evidence type="ECO:0000313" key="4">
    <source>
        <dbReference type="Proteomes" id="UP001152797"/>
    </source>
</evidence>
<protein>
    <submittedName>
        <fullName evidence="2">Uncharacterized protein</fullName>
    </submittedName>
</protein>
<sequence length="311" mass="34922">MDALIGKLKALSLTKFAAAAHRKLEAQDAETASCLLTDWNNARGAVQLRMQQSFGFWKDAPWSILRIGECLVRVNDDDALARSRAAARQLLHVATQRTPSTLIEARFVAPGGKLESDLLVFSQGGPLRLALRKELLSYGSVLLVLKTLEAKHFAIGIRARAGRAASVHAISADMRRQVNRDLLSDKFDECFPQLLDQLGELTTLPWQNKVQLGGIALPLDHLVHEKFFLNLYFNLTEEQLWLSRFALKTVDTKQTFSEHSVEQTMEALEMQYDLQVLQAIREVGEAAVDNHSHLIAARSPLKRHASEFWFI</sequence>
<dbReference type="OrthoDB" id="413851at2759"/>
<dbReference type="EMBL" id="CAMXCT030001088">
    <property type="protein sequence ID" value="CAL4773805.1"/>
    <property type="molecule type" value="Genomic_DNA"/>
</dbReference>
<dbReference type="EMBL" id="CAMXCT020001088">
    <property type="protein sequence ID" value="CAL1139868.1"/>
    <property type="molecule type" value="Genomic_DNA"/>
</dbReference>
<name>A0A9P1FS93_9DINO</name>
<gene>
    <name evidence="2" type="ORF">C1SCF055_LOCUS13842</name>
    <name evidence="1" type="ORF">C1SCF055_LOCUS2820</name>
</gene>
<dbReference type="EMBL" id="CAMXCT030000134">
    <property type="protein sequence ID" value="CAL4761730.1"/>
    <property type="molecule type" value="Genomic_DNA"/>
</dbReference>
<accession>A0A9P1FS93</accession>
<dbReference type="EMBL" id="CAMXCT010000134">
    <property type="protein sequence ID" value="CAI3974418.1"/>
    <property type="molecule type" value="Genomic_DNA"/>
</dbReference>